<dbReference type="SUPFAM" id="SSF57959">
    <property type="entry name" value="Leucine zipper domain"/>
    <property type="match status" value="1"/>
</dbReference>
<dbReference type="Gene3D" id="1.20.5.170">
    <property type="match status" value="1"/>
</dbReference>
<feature type="coiled-coil region" evidence="1">
    <location>
        <begin position="303"/>
        <end position="366"/>
    </location>
</feature>
<keyword evidence="1" id="KW-0175">Coiled coil</keyword>
<dbReference type="Proteomes" id="UP000492821">
    <property type="component" value="Unassembled WGS sequence"/>
</dbReference>
<accession>A0A7E4V5R3</accession>
<reference evidence="5" key="2">
    <citation type="submission" date="2020-10" db="UniProtKB">
        <authorList>
            <consortium name="WormBaseParasite"/>
        </authorList>
    </citation>
    <scope>IDENTIFICATION</scope>
</reference>
<organism evidence="4 5">
    <name type="scientific">Panagrellus redivivus</name>
    <name type="common">Microworm</name>
    <dbReference type="NCBI Taxonomy" id="6233"/>
    <lineage>
        <taxon>Eukaryota</taxon>
        <taxon>Metazoa</taxon>
        <taxon>Ecdysozoa</taxon>
        <taxon>Nematoda</taxon>
        <taxon>Chromadorea</taxon>
        <taxon>Rhabditida</taxon>
        <taxon>Tylenchina</taxon>
        <taxon>Panagrolaimomorpha</taxon>
        <taxon>Panagrolaimoidea</taxon>
        <taxon>Panagrolaimidae</taxon>
        <taxon>Panagrellus</taxon>
    </lineage>
</organism>
<reference evidence="4" key="1">
    <citation type="journal article" date="2013" name="Genetics">
        <title>The draft genome and transcriptome of Panagrellus redivivus are shaped by the harsh demands of a free-living lifestyle.</title>
        <authorList>
            <person name="Srinivasan J."/>
            <person name="Dillman A.R."/>
            <person name="Macchietto M.G."/>
            <person name="Heikkinen L."/>
            <person name="Lakso M."/>
            <person name="Fracchia K.M."/>
            <person name="Antoshechkin I."/>
            <person name="Mortazavi A."/>
            <person name="Wong G."/>
            <person name="Sternberg P.W."/>
        </authorList>
    </citation>
    <scope>NUCLEOTIDE SEQUENCE [LARGE SCALE GENOMIC DNA]</scope>
    <source>
        <strain evidence="4">MT8872</strain>
    </source>
</reference>
<proteinExistence type="predicted"/>
<dbReference type="AlphaFoldDB" id="A0A7E4V5R3"/>
<feature type="compositionally biased region" description="Basic residues" evidence="2">
    <location>
        <begin position="150"/>
        <end position="159"/>
    </location>
</feature>
<name>A0A7E4V5R3_PANRE</name>
<dbReference type="PROSITE" id="PS50217">
    <property type="entry name" value="BZIP"/>
    <property type="match status" value="1"/>
</dbReference>
<evidence type="ECO:0000313" key="5">
    <source>
        <dbReference type="WBParaSite" id="Pan_g16456.t1"/>
    </source>
</evidence>
<evidence type="ECO:0000256" key="2">
    <source>
        <dbReference type="SAM" id="MobiDB-lite"/>
    </source>
</evidence>
<feature type="region of interest" description="Disordered" evidence="2">
    <location>
        <begin position="28"/>
        <end position="101"/>
    </location>
</feature>
<evidence type="ECO:0000259" key="3">
    <source>
        <dbReference type="PROSITE" id="PS50217"/>
    </source>
</evidence>
<dbReference type="GO" id="GO:0003700">
    <property type="term" value="F:DNA-binding transcription factor activity"/>
    <property type="evidence" value="ECO:0007669"/>
    <property type="project" value="InterPro"/>
</dbReference>
<protein>
    <submittedName>
        <fullName evidence="5">BZIP domain-containing protein</fullName>
    </submittedName>
</protein>
<feature type="compositionally biased region" description="Low complexity" evidence="2">
    <location>
        <begin position="28"/>
        <end position="39"/>
    </location>
</feature>
<dbReference type="SMART" id="SM00338">
    <property type="entry name" value="BRLZ"/>
    <property type="match status" value="1"/>
</dbReference>
<evidence type="ECO:0000256" key="1">
    <source>
        <dbReference type="SAM" id="Coils"/>
    </source>
</evidence>
<feature type="region of interest" description="Disordered" evidence="2">
    <location>
        <begin position="149"/>
        <end position="211"/>
    </location>
</feature>
<keyword evidence="4" id="KW-1185">Reference proteome</keyword>
<feature type="domain" description="BZIP" evidence="3">
    <location>
        <begin position="300"/>
        <end position="363"/>
    </location>
</feature>
<dbReference type="WBParaSite" id="Pan_g16456.t1">
    <property type="protein sequence ID" value="Pan_g16456.t1"/>
    <property type="gene ID" value="Pan_g16456"/>
</dbReference>
<evidence type="ECO:0000313" key="4">
    <source>
        <dbReference type="Proteomes" id="UP000492821"/>
    </source>
</evidence>
<feature type="compositionally biased region" description="Low complexity" evidence="2">
    <location>
        <begin position="160"/>
        <end position="185"/>
    </location>
</feature>
<sequence length="379" mass="42107">MATPFNGEELYAKRSFITSLFGLKFNKSNSSSNGASSSKNSHHPPQIPPPQTSEHAYTTPTDQPCSSRSLFASHQAQQAQHQPQQSGVLADPYKLSTGDYDGRERTLSEQLADTLLLTSQHASPEPILSPHDIYQEIVCECAHFEQTDHNHHHQTHHSHVATSVSAHPHQTQQQQPLQAAPTHQTYHQHPHDPSGNGAAQQHPINPQLPLNYFTYPPITPIPYSAVSPSPMPTPTPMCPNCHHNMSVPAPPTTPQDRKPATVIEELVNRTNLEDLVKLVVAAVKDAGGLGKNERKVESPEEILRRKRQQNNEAAARYRRRQREAKMHVTTELEQLTNRNAELKAQLSRLQDQISQAKAKISTTQVASSEVYSAPYSRSS</sequence>
<dbReference type="PROSITE" id="PS00036">
    <property type="entry name" value="BZIP_BASIC"/>
    <property type="match status" value="1"/>
</dbReference>
<feature type="compositionally biased region" description="Low complexity" evidence="2">
    <location>
        <begin position="72"/>
        <end position="86"/>
    </location>
</feature>
<dbReference type="InterPro" id="IPR004827">
    <property type="entry name" value="bZIP"/>
</dbReference>
<feature type="compositionally biased region" description="Polar residues" evidence="2">
    <location>
        <begin position="52"/>
        <end position="70"/>
    </location>
</feature>
<dbReference type="InterPro" id="IPR046347">
    <property type="entry name" value="bZIP_sf"/>
</dbReference>
<dbReference type="Pfam" id="PF07716">
    <property type="entry name" value="bZIP_2"/>
    <property type="match status" value="1"/>
</dbReference>